<keyword evidence="2" id="KW-1185">Reference proteome</keyword>
<dbReference type="Proteomes" id="UP001162992">
    <property type="component" value="Chromosome 5"/>
</dbReference>
<proteinExistence type="predicted"/>
<name>A0ACC2DMG4_DIPCM</name>
<evidence type="ECO:0000313" key="1">
    <source>
        <dbReference type="EMBL" id="KAJ7555453.1"/>
    </source>
</evidence>
<sequence length="213" mass="23001">MKSERQAKFEAAVLRRLFFNSSSSSSSPSLPPPPPPIISSPSLVSLSIQGLQSHDLESQDEQENDGGPSGDEEAEAAKTSLTRAQRKRLKIKRLKEAKQKPSAPPGRFVGPLRPGEGSHVLTDGNSSASTKLSTASPHNSPDRSVERNIVAEADCERSPSSLDCVLLSKSKRRKLAKKKKDSSKDQSRSVCVSVFTADIVEHGYMIRKGPLIG</sequence>
<comment type="caution">
    <text evidence="1">The sequence shown here is derived from an EMBL/GenBank/DDBJ whole genome shotgun (WGS) entry which is preliminary data.</text>
</comment>
<organism evidence="1 2">
    <name type="scientific">Diphasiastrum complanatum</name>
    <name type="common">Issler's clubmoss</name>
    <name type="synonym">Lycopodium complanatum</name>
    <dbReference type="NCBI Taxonomy" id="34168"/>
    <lineage>
        <taxon>Eukaryota</taxon>
        <taxon>Viridiplantae</taxon>
        <taxon>Streptophyta</taxon>
        <taxon>Embryophyta</taxon>
        <taxon>Tracheophyta</taxon>
        <taxon>Lycopodiopsida</taxon>
        <taxon>Lycopodiales</taxon>
        <taxon>Lycopodiaceae</taxon>
        <taxon>Lycopodioideae</taxon>
        <taxon>Diphasiastrum</taxon>
    </lineage>
</organism>
<accession>A0ACC2DMG4</accession>
<reference evidence="2" key="1">
    <citation type="journal article" date="2024" name="Proc. Natl. Acad. Sci. U.S.A.">
        <title>Extraordinary preservation of gene collinearity over three hundred million years revealed in homosporous lycophytes.</title>
        <authorList>
            <person name="Li C."/>
            <person name="Wickell D."/>
            <person name="Kuo L.Y."/>
            <person name="Chen X."/>
            <person name="Nie B."/>
            <person name="Liao X."/>
            <person name="Peng D."/>
            <person name="Ji J."/>
            <person name="Jenkins J."/>
            <person name="Williams M."/>
            <person name="Shu S."/>
            <person name="Plott C."/>
            <person name="Barry K."/>
            <person name="Rajasekar S."/>
            <person name="Grimwood J."/>
            <person name="Han X."/>
            <person name="Sun S."/>
            <person name="Hou Z."/>
            <person name="He W."/>
            <person name="Dai G."/>
            <person name="Sun C."/>
            <person name="Schmutz J."/>
            <person name="Leebens-Mack J.H."/>
            <person name="Li F.W."/>
            <person name="Wang L."/>
        </authorList>
    </citation>
    <scope>NUCLEOTIDE SEQUENCE [LARGE SCALE GENOMIC DNA]</scope>
    <source>
        <strain evidence="2">cv. PW_Plant_1</strain>
    </source>
</reference>
<gene>
    <name evidence="1" type="ORF">O6H91_05G038600</name>
</gene>
<protein>
    <submittedName>
        <fullName evidence="1">Uncharacterized protein</fullName>
    </submittedName>
</protein>
<evidence type="ECO:0000313" key="2">
    <source>
        <dbReference type="Proteomes" id="UP001162992"/>
    </source>
</evidence>
<dbReference type="EMBL" id="CM055096">
    <property type="protein sequence ID" value="KAJ7555453.1"/>
    <property type="molecule type" value="Genomic_DNA"/>
</dbReference>